<name>A0A931F976_9FIRM</name>
<gene>
    <name evidence="3" type="ORF">I0Q91_09325</name>
</gene>
<keyword evidence="1" id="KW-0812">Transmembrane</keyword>
<evidence type="ECO:0000256" key="1">
    <source>
        <dbReference type="SAM" id="Phobius"/>
    </source>
</evidence>
<evidence type="ECO:0000259" key="2">
    <source>
        <dbReference type="Pfam" id="PF00561"/>
    </source>
</evidence>
<dbReference type="Proteomes" id="UP000621436">
    <property type="component" value="Unassembled WGS sequence"/>
</dbReference>
<keyword evidence="4" id="KW-1185">Reference proteome</keyword>
<keyword evidence="1" id="KW-0472">Membrane</keyword>
<dbReference type="GO" id="GO:0016787">
    <property type="term" value="F:hydrolase activity"/>
    <property type="evidence" value="ECO:0007669"/>
    <property type="project" value="UniProtKB-KW"/>
</dbReference>
<keyword evidence="3" id="KW-0378">Hydrolase</keyword>
<organism evidence="3 4">
    <name type="scientific">Halonatronomonas betaini</name>
    <dbReference type="NCBI Taxonomy" id="2778430"/>
    <lineage>
        <taxon>Bacteria</taxon>
        <taxon>Bacillati</taxon>
        <taxon>Bacillota</taxon>
        <taxon>Clostridia</taxon>
        <taxon>Halanaerobiales</taxon>
        <taxon>Halarsenatibacteraceae</taxon>
        <taxon>Halonatronomonas</taxon>
    </lineage>
</organism>
<proteinExistence type="predicted"/>
<protein>
    <submittedName>
        <fullName evidence="3">Alpha/beta hydrolase</fullName>
    </submittedName>
</protein>
<evidence type="ECO:0000313" key="3">
    <source>
        <dbReference type="EMBL" id="MBF8437278.1"/>
    </source>
</evidence>
<dbReference type="RefSeq" id="WP_270454247.1">
    <property type="nucleotide sequence ID" value="NZ_JADPIE010000005.1"/>
</dbReference>
<sequence length="313" mass="35394">MKVFKRLLIIVPAILVLVIGFVVLSSYFEHRDLIAEEKELYPAPGQLVDVDDGQLHIYAEGEGDNTLVFMSGLGTSSPFYDFKPLFDELTEDNRIVVIERAGYGWSEITSTGRDLDTVLAESRQALAEIGESGPYTLIPHSLAGMEAIYWAQSYPGEVERIVGLDPLIPEYYEQDEDRDNPLSPLVTFLARSGLMRQQEGVCENMPVIEKGYLNDEEMEAACAIFMRRLMTKNMWEEYRSLDDNSQLVLNGPGLEVPFYAFISGQGEELWIDTLEDYADMSFTLDAGHYIHLDETELIGEKITEIIETDDITF</sequence>
<dbReference type="Pfam" id="PF00561">
    <property type="entry name" value="Abhydrolase_1"/>
    <property type="match status" value="1"/>
</dbReference>
<dbReference type="InterPro" id="IPR000073">
    <property type="entry name" value="AB_hydrolase_1"/>
</dbReference>
<feature type="transmembrane region" description="Helical" evidence="1">
    <location>
        <begin position="7"/>
        <end position="28"/>
    </location>
</feature>
<feature type="domain" description="AB hydrolase-1" evidence="2">
    <location>
        <begin position="66"/>
        <end position="170"/>
    </location>
</feature>
<evidence type="ECO:0000313" key="4">
    <source>
        <dbReference type="Proteomes" id="UP000621436"/>
    </source>
</evidence>
<dbReference type="SUPFAM" id="SSF53474">
    <property type="entry name" value="alpha/beta-Hydrolases"/>
    <property type="match status" value="1"/>
</dbReference>
<keyword evidence="1" id="KW-1133">Transmembrane helix</keyword>
<dbReference type="Gene3D" id="3.40.50.1820">
    <property type="entry name" value="alpha/beta hydrolase"/>
    <property type="match status" value="1"/>
</dbReference>
<dbReference type="EMBL" id="JADPIE010000005">
    <property type="protein sequence ID" value="MBF8437278.1"/>
    <property type="molecule type" value="Genomic_DNA"/>
</dbReference>
<dbReference type="AlphaFoldDB" id="A0A931F976"/>
<comment type="caution">
    <text evidence="3">The sequence shown here is derived from an EMBL/GenBank/DDBJ whole genome shotgun (WGS) entry which is preliminary data.</text>
</comment>
<reference evidence="3" key="1">
    <citation type="submission" date="2020-11" db="EMBL/GenBank/DDBJ databases">
        <title>Halonatronomonas betainensis gen. nov., sp. nov. a novel haloalkaliphilic representative of the family Halanaerobiacae capable of betaine degradation.</title>
        <authorList>
            <person name="Boltyanskaya Y."/>
            <person name="Kevbrin V."/>
            <person name="Detkova E."/>
            <person name="Grouzdev D.S."/>
            <person name="Koziaeva V."/>
            <person name="Zhilina T."/>
        </authorList>
    </citation>
    <scope>NUCLEOTIDE SEQUENCE</scope>
    <source>
        <strain evidence="3">Z-7014</strain>
    </source>
</reference>
<accession>A0A931F976</accession>
<dbReference type="InterPro" id="IPR029058">
    <property type="entry name" value="AB_hydrolase_fold"/>
</dbReference>